<dbReference type="EMBL" id="JANBQB010000948">
    <property type="protein sequence ID" value="KAJ1972853.1"/>
    <property type="molecule type" value="Genomic_DNA"/>
</dbReference>
<comment type="caution">
    <text evidence="1">The sequence shown here is derived from an EMBL/GenBank/DDBJ whole genome shotgun (WGS) entry which is preliminary data.</text>
</comment>
<accession>A0A9W8E7A9</accession>
<dbReference type="Proteomes" id="UP001151582">
    <property type="component" value="Unassembled WGS sequence"/>
</dbReference>
<sequence>MGLAHLWTRRAARHLAVGVALLSLAAVLLLGTHWAMAREDLGERTIYHFKPSSPNHVQLKGTVVGIDISPRQLHIEWTFTPHGTYAGPEKFLTAPLIGTIKDSPISFNNGTWMPLHRTTLTIDSGRAYDYPRDRYALHLPVALYDAERLLVPLALSLRDGTDGTFALQATA</sequence>
<dbReference type="OrthoDB" id="10437992at2759"/>
<evidence type="ECO:0000313" key="2">
    <source>
        <dbReference type="Proteomes" id="UP001151582"/>
    </source>
</evidence>
<name>A0A9W8E7A9_9FUNG</name>
<dbReference type="AlphaFoldDB" id="A0A9W8E7A9"/>
<protein>
    <submittedName>
        <fullName evidence="1">Uncharacterized protein</fullName>
    </submittedName>
</protein>
<reference evidence="1" key="1">
    <citation type="submission" date="2022-07" db="EMBL/GenBank/DDBJ databases">
        <title>Phylogenomic reconstructions and comparative analyses of Kickxellomycotina fungi.</title>
        <authorList>
            <person name="Reynolds N.K."/>
            <person name="Stajich J.E."/>
            <person name="Barry K."/>
            <person name="Grigoriev I.V."/>
            <person name="Crous P."/>
            <person name="Smith M.E."/>
        </authorList>
    </citation>
    <scope>NUCLEOTIDE SEQUENCE</scope>
    <source>
        <strain evidence="1">RSA 567</strain>
    </source>
</reference>
<keyword evidence="2" id="KW-1185">Reference proteome</keyword>
<gene>
    <name evidence="1" type="ORF">H4R34_005269</name>
</gene>
<proteinExistence type="predicted"/>
<organism evidence="1 2">
    <name type="scientific">Dimargaris verticillata</name>
    <dbReference type="NCBI Taxonomy" id="2761393"/>
    <lineage>
        <taxon>Eukaryota</taxon>
        <taxon>Fungi</taxon>
        <taxon>Fungi incertae sedis</taxon>
        <taxon>Zoopagomycota</taxon>
        <taxon>Kickxellomycotina</taxon>
        <taxon>Dimargaritomycetes</taxon>
        <taxon>Dimargaritales</taxon>
        <taxon>Dimargaritaceae</taxon>
        <taxon>Dimargaris</taxon>
    </lineage>
</organism>
<feature type="non-terminal residue" evidence="1">
    <location>
        <position position="171"/>
    </location>
</feature>
<evidence type="ECO:0000313" key="1">
    <source>
        <dbReference type="EMBL" id="KAJ1972853.1"/>
    </source>
</evidence>